<sequence length="97" mass="10787">MSDMSRMEFEQAVGEEFGSAVCPPVPFEDASAHECYEVILDVLGDRVAPEMLFAIPDDRITTLAARFGSYFEVDPPSEEQVRSAIRGILYRWPAGSL</sequence>
<accession>A0A060I2G1</accession>
<dbReference type="OrthoDB" id="8453046at2"/>
<dbReference type="EMBL" id="CP006986">
    <property type="protein sequence ID" value="AIC27919.1"/>
    <property type="molecule type" value="Genomic_DNA"/>
</dbReference>
<dbReference type="Proteomes" id="UP000027180">
    <property type="component" value="Chromosome"/>
</dbReference>
<dbReference type="RefSeq" id="WP_010056004.1">
    <property type="nucleotide sequence ID" value="NZ_CP006986.1"/>
</dbReference>
<name>A0A060I2G1_RHIET</name>
<dbReference type="KEGG" id="rei:IE4771_CH02821"/>
<dbReference type="HOGENOM" id="CLU_2344648_0_0_5"/>
<evidence type="ECO:0000313" key="2">
    <source>
        <dbReference type="Proteomes" id="UP000027180"/>
    </source>
</evidence>
<dbReference type="AlphaFoldDB" id="A0A060I2G1"/>
<gene>
    <name evidence="1" type="ORF">IE4771_CH02821</name>
</gene>
<organism evidence="1 2">
    <name type="scientific">Rhizobium etli bv. mimosae str. IE4771</name>
    <dbReference type="NCBI Taxonomy" id="1432050"/>
    <lineage>
        <taxon>Bacteria</taxon>
        <taxon>Pseudomonadati</taxon>
        <taxon>Pseudomonadota</taxon>
        <taxon>Alphaproteobacteria</taxon>
        <taxon>Hyphomicrobiales</taxon>
        <taxon>Rhizobiaceae</taxon>
        <taxon>Rhizobium/Agrobacterium group</taxon>
        <taxon>Rhizobium</taxon>
    </lineage>
</organism>
<proteinExistence type="predicted"/>
<evidence type="ECO:0000313" key="1">
    <source>
        <dbReference type="EMBL" id="AIC27919.1"/>
    </source>
</evidence>
<protein>
    <submittedName>
        <fullName evidence="1">Uncharacterized protein</fullName>
    </submittedName>
</protein>
<reference evidence="1 2" key="1">
    <citation type="submission" date="2013-12" db="EMBL/GenBank/DDBJ databases">
        <title>Complete genome sequence of Rhizobium etli bv. mimosae IE4771.</title>
        <authorList>
            <person name="Bustos P."/>
            <person name="Santamaria R.I."/>
            <person name="Lozano L."/>
            <person name="Ormeno-Orrillo E."/>
            <person name="Rogel M.A."/>
            <person name="Romero D."/>
            <person name="Cevallos M.A."/>
            <person name="Martinez-Romero E."/>
            <person name="Gonzalez V."/>
        </authorList>
    </citation>
    <scope>NUCLEOTIDE SEQUENCE [LARGE SCALE GENOMIC DNA]</scope>
    <source>
        <strain evidence="1 2">IE4771</strain>
    </source>
</reference>